<dbReference type="EMBL" id="FNAL01000001">
    <property type="protein sequence ID" value="SDD39427.1"/>
    <property type="molecule type" value="Genomic_DNA"/>
</dbReference>
<evidence type="ECO:0000313" key="4">
    <source>
        <dbReference type="Proteomes" id="UP000198501"/>
    </source>
</evidence>
<reference evidence="2" key="4">
    <citation type="submission" date="2023-01" db="EMBL/GenBank/DDBJ databases">
        <title>Draft genome sequence of Psychrobacter pacificensis strain NBRC 103191.</title>
        <authorList>
            <person name="Sun Q."/>
            <person name="Mori K."/>
        </authorList>
    </citation>
    <scope>NUCLEOTIDE SEQUENCE</scope>
    <source>
        <strain evidence="2">NBRC 103191</strain>
    </source>
</reference>
<accession>A0A1G6UFQ4</accession>
<dbReference type="AlphaFoldDB" id="A0A1G6UFQ4"/>
<evidence type="ECO:0000256" key="1">
    <source>
        <dbReference type="SAM" id="Phobius"/>
    </source>
</evidence>
<evidence type="ECO:0000313" key="5">
    <source>
        <dbReference type="Proteomes" id="UP001156645"/>
    </source>
</evidence>
<reference evidence="5" key="3">
    <citation type="journal article" date="2019" name="Int. J. Syst. Evol. Microbiol.">
        <title>The Global Catalogue of Microorganisms (GCM) 10K type strain sequencing project: providing services to taxonomists for standard genome sequencing and annotation.</title>
        <authorList>
            <consortium name="The Broad Institute Genomics Platform"/>
            <consortium name="The Broad Institute Genome Sequencing Center for Infectious Disease"/>
            <person name="Wu L."/>
            <person name="Ma J."/>
        </authorList>
    </citation>
    <scope>NUCLEOTIDE SEQUENCE [LARGE SCALE GENOMIC DNA]</scope>
    <source>
        <strain evidence="5">NBRC 103191</strain>
    </source>
</reference>
<protein>
    <submittedName>
        <fullName evidence="3">Uncharacterized protein</fullName>
    </submittedName>
</protein>
<sequence length="251" mass="28381">MTYYTYTQLMRHIAVIACISVGVEYLTGSISLSFLLLLILVMSYLKWLGIFKSVNSQKIDISASMQHLKSANTQAESRLPSFEFVAKKYNSGLLLTIAIFASMIWLSTKLIIAWLMPLFTNQPFAPSDIIWTVIPIGIAILSYLVGKDEEKNKIPLVSISTLRFLPEKLQIIKSNQTLDIPWQSIEDIHEKRTLSHALLKIVVNEESSGIKSNYGEYSFDIYDVCYSAADIEQLAIIYWAKAIGKEIKTVE</sequence>
<dbReference type="Proteomes" id="UP000198501">
    <property type="component" value="Unassembled WGS sequence"/>
</dbReference>
<keyword evidence="1" id="KW-0812">Transmembrane</keyword>
<keyword evidence="1" id="KW-0472">Membrane</keyword>
<reference evidence="3 4" key="2">
    <citation type="submission" date="2016-10" db="EMBL/GenBank/DDBJ databases">
        <authorList>
            <person name="de Groot N.N."/>
        </authorList>
    </citation>
    <scope>NUCLEOTIDE SEQUENCE [LARGE SCALE GENOMIC DNA]</scope>
    <source>
        <strain evidence="3 4">DSM 23406</strain>
    </source>
</reference>
<evidence type="ECO:0000313" key="3">
    <source>
        <dbReference type="EMBL" id="SDD39427.1"/>
    </source>
</evidence>
<dbReference type="Proteomes" id="UP001156645">
    <property type="component" value="Unassembled WGS sequence"/>
</dbReference>
<feature type="transmembrane region" description="Helical" evidence="1">
    <location>
        <begin position="12"/>
        <end position="45"/>
    </location>
</feature>
<keyword evidence="5" id="KW-1185">Reference proteome</keyword>
<dbReference type="RefSeq" id="WP_143007400.1">
    <property type="nucleotide sequence ID" value="NZ_BSOK01000061.1"/>
</dbReference>
<feature type="transmembrane region" description="Helical" evidence="1">
    <location>
        <begin position="93"/>
        <end position="117"/>
    </location>
</feature>
<gene>
    <name evidence="2" type="ORF">GCM10007915_24840</name>
    <name evidence="3" type="ORF">SAMN05660405_00202</name>
</gene>
<proteinExistence type="predicted"/>
<feature type="transmembrane region" description="Helical" evidence="1">
    <location>
        <begin position="129"/>
        <end position="146"/>
    </location>
</feature>
<reference evidence="2" key="1">
    <citation type="journal article" date="2014" name="Int. J. Syst. Evol. Microbiol.">
        <title>Complete genome of a new Firmicutes species belonging to the dominant human colonic microbiota ('Ruminococcus bicirculans') reveals two chromosomes and a selective capacity to utilize plant glucans.</title>
        <authorList>
            <consortium name="NISC Comparative Sequencing Program"/>
            <person name="Wegmann U."/>
            <person name="Louis P."/>
            <person name="Goesmann A."/>
            <person name="Henrissat B."/>
            <person name="Duncan S.H."/>
            <person name="Flint H.J."/>
        </authorList>
    </citation>
    <scope>NUCLEOTIDE SEQUENCE</scope>
    <source>
        <strain evidence="2">NBRC 103191</strain>
    </source>
</reference>
<name>A0A1G6UFQ4_9GAMM</name>
<evidence type="ECO:0000313" key="2">
    <source>
        <dbReference type="EMBL" id="GLR30245.1"/>
    </source>
</evidence>
<organism evidence="3 4">
    <name type="scientific">Psychrobacter pacificensis</name>
    <dbReference type="NCBI Taxonomy" id="112002"/>
    <lineage>
        <taxon>Bacteria</taxon>
        <taxon>Pseudomonadati</taxon>
        <taxon>Pseudomonadota</taxon>
        <taxon>Gammaproteobacteria</taxon>
        <taxon>Moraxellales</taxon>
        <taxon>Moraxellaceae</taxon>
        <taxon>Psychrobacter</taxon>
    </lineage>
</organism>
<keyword evidence="1" id="KW-1133">Transmembrane helix</keyword>
<dbReference type="EMBL" id="BSOK01000061">
    <property type="protein sequence ID" value="GLR30245.1"/>
    <property type="molecule type" value="Genomic_DNA"/>
</dbReference>